<evidence type="ECO:0000259" key="7">
    <source>
        <dbReference type="PROSITE" id="PS51194"/>
    </source>
</evidence>
<dbReference type="Pfam" id="PF08482">
    <property type="entry name" value="HrpB_C"/>
    <property type="match status" value="1"/>
</dbReference>
<evidence type="ECO:0000259" key="6">
    <source>
        <dbReference type="PROSITE" id="PS51192"/>
    </source>
</evidence>
<dbReference type="Gene3D" id="1.20.120.1080">
    <property type="match status" value="1"/>
</dbReference>
<dbReference type="CDD" id="cd17990">
    <property type="entry name" value="DEXHc_HrpB"/>
    <property type="match status" value="1"/>
</dbReference>
<feature type="domain" description="Helicase ATP-binding" evidence="6">
    <location>
        <begin position="20"/>
        <end position="183"/>
    </location>
</feature>
<dbReference type="SMART" id="SM00847">
    <property type="entry name" value="HA2"/>
    <property type="match status" value="1"/>
</dbReference>
<dbReference type="PROSITE" id="PS51194">
    <property type="entry name" value="HELICASE_CTER"/>
    <property type="match status" value="1"/>
</dbReference>
<dbReference type="CDD" id="cd18791">
    <property type="entry name" value="SF2_C_RHA"/>
    <property type="match status" value="1"/>
</dbReference>
<dbReference type="InterPro" id="IPR011545">
    <property type="entry name" value="DEAD/DEAH_box_helicase_dom"/>
</dbReference>
<sequence>MSQSSVLSQLPIDAVMAELLAAIADCPQVILKAPPGAGKSTRLPLALLQQGEVTGKIIMLEPRRLAARNIAGYLASQLGESVGETIGLRVRGETRVSPQTRLEIVTEGVMTRMLQQDPELTGIELLIFDEFHERNLDADISLALALEVQEALRDDLKLLIMSATLDGEALQRILPAASYLESEGRSYPVTLAYKKLATGSRLIETATKEITALLAREPGSMLVFLPGAGEIQRLAQQLEGQLGAEVLICPLYGQLSVQQQQQAIAPAPTGKRKVVLATNIAETSLTIEGIRMVVDCGLERLAQWDPKTGISRLESVRISRASAEQRAGRAGRLAPGVCLRLYSEEMLARQPAAQQPEILRSDLTSLAMELAQWGCRSPLDLNWLDCPPEAALKQARALLFRLGALEQDGRLTEMGTAMTQLGVAPRYGAMLWRAKQQGISVAATAAMLVALLEEPPRGNAHPDLLFQLHLIESGALPRCPIYLKRAKQLFAKLEPVSMPHKILPEWVAPLLAAGFPDRIALSRGQASRYRLANGQGAMMMPDEPLADEPLLVVADIVKTQQGDSRIFSAVRADQTMLQQALPHLFEWREWLDWDDNKGRLTAEKRLCCGQLILVRQSLGEPDPARAAEALLNAVVRQGLAILPWHASAQSLLNRAQCAREWLPELGVPDMDEETLLAEAEQWLLPYMTGMKTLKALAQLDLVAALEARIGWNVKQQLDQSLPTHYVVPTGSRYPIRYQPGHAPVLAVKLQEMFGEQASPLIAHGKIALVLELLSPAQRPLQITRDLAAFWQGAYREVQKEMKGRYPKHPWPDDPAHHQPTRKIKKYL</sequence>
<dbReference type="Pfam" id="PF00271">
    <property type="entry name" value="Helicase_C"/>
    <property type="match status" value="1"/>
</dbReference>
<keyword evidence="3 8" id="KW-0347">Helicase</keyword>
<dbReference type="RefSeq" id="WP_318584465.1">
    <property type="nucleotide sequence ID" value="NZ_JAWRCP010000001.1"/>
</dbReference>
<dbReference type="PANTHER" id="PTHR43519:SF1">
    <property type="entry name" value="ATP-DEPENDENT RNA HELICASE HRPB"/>
    <property type="match status" value="1"/>
</dbReference>
<dbReference type="InterPro" id="IPR048333">
    <property type="entry name" value="HA2_WH"/>
</dbReference>
<evidence type="ECO:0000256" key="1">
    <source>
        <dbReference type="ARBA" id="ARBA00022741"/>
    </source>
</evidence>
<evidence type="ECO:0000256" key="5">
    <source>
        <dbReference type="SAM" id="MobiDB-lite"/>
    </source>
</evidence>
<feature type="domain" description="Helicase C-terminal" evidence="7">
    <location>
        <begin position="209"/>
        <end position="374"/>
    </location>
</feature>
<dbReference type="InterPro" id="IPR001650">
    <property type="entry name" value="Helicase_C-like"/>
</dbReference>
<reference evidence="8 9" key="1">
    <citation type="submission" date="2023-11" db="EMBL/GenBank/DDBJ databases">
        <title>Plant-associative lifestyle of Vibrio porteresiae and its evolutionary dynamics.</title>
        <authorList>
            <person name="Rameshkumar N."/>
            <person name="Kirti K."/>
        </authorList>
    </citation>
    <scope>NUCLEOTIDE SEQUENCE [LARGE SCALE GENOMIC DNA]</scope>
    <source>
        <strain evidence="8 9">MSSRF7</strain>
    </source>
</reference>
<dbReference type="SMART" id="SM00487">
    <property type="entry name" value="DEXDc"/>
    <property type="match status" value="1"/>
</dbReference>
<dbReference type="InterPro" id="IPR010225">
    <property type="entry name" value="HrpB"/>
</dbReference>
<evidence type="ECO:0000256" key="4">
    <source>
        <dbReference type="ARBA" id="ARBA00022840"/>
    </source>
</evidence>
<dbReference type="Proteomes" id="UP001279860">
    <property type="component" value="Unassembled WGS sequence"/>
</dbReference>
<comment type="caution">
    <text evidence="8">The sequence shown here is derived from an EMBL/GenBank/DDBJ whole genome shotgun (WGS) entry which is preliminary data.</text>
</comment>
<dbReference type="EC" id="3.6.4.13" evidence="8"/>
<dbReference type="Pfam" id="PF24473">
    <property type="entry name" value="CON_HrpB"/>
    <property type="match status" value="1"/>
</dbReference>
<accession>A0ABU4IRM1</accession>
<dbReference type="PANTHER" id="PTHR43519">
    <property type="entry name" value="ATP-DEPENDENT RNA HELICASE HRPB"/>
    <property type="match status" value="1"/>
</dbReference>
<organism evidence="8 9">
    <name type="scientific">Vibrio rhizosphaerae</name>
    <dbReference type="NCBI Taxonomy" id="398736"/>
    <lineage>
        <taxon>Bacteria</taxon>
        <taxon>Pseudomonadati</taxon>
        <taxon>Pseudomonadota</taxon>
        <taxon>Gammaproteobacteria</taxon>
        <taxon>Vibrionales</taxon>
        <taxon>Vibrionaceae</taxon>
        <taxon>Vibrio</taxon>
    </lineage>
</organism>
<keyword evidence="4" id="KW-0067">ATP-binding</keyword>
<dbReference type="EMBL" id="JAWRCP010000001">
    <property type="protein sequence ID" value="MDW6091919.1"/>
    <property type="molecule type" value="Genomic_DNA"/>
</dbReference>
<dbReference type="GO" id="GO:0003724">
    <property type="term" value="F:RNA helicase activity"/>
    <property type="evidence" value="ECO:0007669"/>
    <property type="project" value="UniProtKB-EC"/>
</dbReference>
<gene>
    <name evidence="8" type="primary">hrpB</name>
    <name evidence="8" type="ORF">SBX64_05075</name>
</gene>
<dbReference type="PIRSF" id="PIRSF005496">
    <property type="entry name" value="ATP_hel_hrpB"/>
    <property type="match status" value="1"/>
</dbReference>
<dbReference type="Gene3D" id="3.40.50.300">
    <property type="entry name" value="P-loop containing nucleotide triphosphate hydrolases"/>
    <property type="match status" value="2"/>
</dbReference>
<dbReference type="SUPFAM" id="SSF52540">
    <property type="entry name" value="P-loop containing nucleoside triphosphate hydrolases"/>
    <property type="match status" value="1"/>
</dbReference>
<evidence type="ECO:0000256" key="2">
    <source>
        <dbReference type="ARBA" id="ARBA00022801"/>
    </source>
</evidence>
<keyword evidence="2 8" id="KW-0378">Hydrolase</keyword>
<keyword evidence="1" id="KW-0547">Nucleotide-binding</keyword>
<protein>
    <submittedName>
        <fullName evidence="8">ATP-dependent helicase HrpB</fullName>
        <ecNumber evidence="8">3.6.4.13</ecNumber>
    </submittedName>
</protein>
<evidence type="ECO:0000256" key="3">
    <source>
        <dbReference type="ARBA" id="ARBA00022806"/>
    </source>
</evidence>
<dbReference type="InterPro" id="IPR049614">
    <property type="entry name" value="HrpB_DEXH"/>
</dbReference>
<name>A0ABU4IRM1_9VIBR</name>
<keyword evidence="9" id="KW-1185">Reference proteome</keyword>
<dbReference type="InterPro" id="IPR014001">
    <property type="entry name" value="Helicase_ATP-bd"/>
</dbReference>
<evidence type="ECO:0000313" key="8">
    <source>
        <dbReference type="EMBL" id="MDW6091919.1"/>
    </source>
</evidence>
<dbReference type="InterPro" id="IPR056329">
    <property type="entry name" value="CON_HrpB"/>
</dbReference>
<feature type="compositionally biased region" description="Basic and acidic residues" evidence="5">
    <location>
        <begin position="802"/>
        <end position="816"/>
    </location>
</feature>
<dbReference type="GO" id="GO:0016787">
    <property type="term" value="F:hydrolase activity"/>
    <property type="evidence" value="ECO:0007669"/>
    <property type="project" value="UniProtKB-KW"/>
</dbReference>
<feature type="compositionally biased region" description="Basic residues" evidence="5">
    <location>
        <begin position="818"/>
        <end position="827"/>
    </location>
</feature>
<dbReference type="InterPro" id="IPR027417">
    <property type="entry name" value="P-loop_NTPase"/>
</dbReference>
<dbReference type="Pfam" id="PF00270">
    <property type="entry name" value="DEAD"/>
    <property type="match status" value="1"/>
</dbReference>
<dbReference type="InterPro" id="IPR013689">
    <property type="entry name" value="RNA_helicase_ATP-dep_HrpB_C"/>
</dbReference>
<dbReference type="NCBIfam" id="NF008662">
    <property type="entry name" value="PRK11664.1"/>
    <property type="match status" value="1"/>
</dbReference>
<dbReference type="NCBIfam" id="TIGR01970">
    <property type="entry name" value="DEAH_box_HrpB"/>
    <property type="match status" value="1"/>
</dbReference>
<dbReference type="PROSITE" id="PS51192">
    <property type="entry name" value="HELICASE_ATP_BIND_1"/>
    <property type="match status" value="1"/>
</dbReference>
<dbReference type="InterPro" id="IPR007502">
    <property type="entry name" value="Helicase-assoc_dom"/>
</dbReference>
<proteinExistence type="predicted"/>
<evidence type="ECO:0000313" key="9">
    <source>
        <dbReference type="Proteomes" id="UP001279860"/>
    </source>
</evidence>
<dbReference type="Pfam" id="PF04408">
    <property type="entry name" value="WHD_HA2"/>
    <property type="match status" value="1"/>
</dbReference>
<feature type="region of interest" description="Disordered" evidence="5">
    <location>
        <begin position="802"/>
        <end position="827"/>
    </location>
</feature>
<dbReference type="SMART" id="SM00490">
    <property type="entry name" value="HELICc"/>
    <property type="match status" value="1"/>
</dbReference>